<comment type="caution">
    <text evidence="3">The sequence shown here is derived from an EMBL/GenBank/DDBJ whole genome shotgun (WGS) entry which is preliminary data.</text>
</comment>
<evidence type="ECO:0000313" key="4">
    <source>
        <dbReference type="Proteomes" id="UP001371218"/>
    </source>
</evidence>
<dbReference type="Proteomes" id="UP001371218">
    <property type="component" value="Unassembled WGS sequence"/>
</dbReference>
<dbReference type="EMBL" id="JBBUTG010000009">
    <property type="protein sequence ID" value="MEK8032283.1"/>
    <property type="molecule type" value="Genomic_DNA"/>
</dbReference>
<accession>A0ABU9BS58</accession>
<evidence type="ECO:0000259" key="2">
    <source>
        <dbReference type="Pfam" id="PF21958"/>
    </source>
</evidence>
<name>A0ABU9BS58_9BURK</name>
<dbReference type="InterPro" id="IPR037018">
    <property type="entry name" value="GH65_N"/>
</dbReference>
<evidence type="ECO:0000259" key="1">
    <source>
        <dbReference type="Pfam" id="PF21250"/>
    </source>
</evidence>
<dbReference type="Gene3D" id="1.50.10.10">
    <property type="match status" value="1"/>
</dbReference>
<evidence type="ECO:0000313" key="3">
    <source>
        <dbReference type="EMBL" id="MEK8032283.1"/>
    </source>
</evidence>
<feature type="domain" description="Glycoside phosphorylase super sandwich" evidence="1">
    <location>
        <begin position="329"/>
        <end position="580"/>
    </location>
</feature>
<keyword evidence="4" id="KW-1185">Reference proteome</keyword>
<dbReference type="PANTHER" id="PTHR37469">
    <property type="entry name" value="CELLOBIONIC ACID PHOSPHORYLASE-RELATED"/>
    <property type="match status" value="1"/>
</dbReference>
<organism evidence="3 4">
    <name type="scientific">Ideonella lacteola</name>
    <dbReference type="NCBI Taxonomy" id="2984193"/>
    <lineage>
        <taxon>Bacteria</taxon>
        <taxon>Pseudomonadati</taxon>
        <taxon>Pseudomonadota</taxon>
        <taxon>Betaproteobacteria</taxon>
        <taxon>Burkholderiales</taxon>
        <taxon>Sphaerotilaceae</taxon>
        <taxon>Ideonella</taxon>
    </lineage>
</organism>
<dbReference type="RefSeq" id="WP_341426694.1">
    <property type="nucleotide sequence ID" value="NZ_JBBUTG010000009.1"/>
</dbReference>
<dbReference type="InterPro" id="IPR012341">
    <property type="entry name" value="6hp_glycosidase-like_sf"/>
</dbReference>
<dbReference type="PANTHER" id="PTHR37469:SF2">
    <property type="entry name" value="CELLOBIONIC ACID PHOSPHORYLASE"/>
    <property type="match status" value="1"/>
</dbReference>
<sequence length="1140" mass="124461">MTAPTGPHLHRIASPSGLAACFNANGSLRELRWGDDLCVHLFPGNALEAGSTQVVLRRWPGTQPEGEPQHVALLGPDSPARWHAEDDRLVARGEWQGLAFELTFVLAANEPAWFWHLAVHHLHGSEPCTIDAICQHDIGLAPHAALRLNEYYVSHYLDFTPLDHPARGRLLAVRQNLPVAGRHPWALLGSLRHASAYATDAMQVLGTAHRWGAAPVGWRHGLPDDRLQQEHAMAALQDTPLSLAPGERATLGFFGGLQAHHPQASGTSDAEWADRLLALPEAQPPQALPAAVLQAVWQPPRPSLFTQAPRVVAEPLIEAELDAVFGARRLLEEHGPDGALWSFFTPDGEHVVLPAKEHAVQRPHGHLLRSGEHLVPDESSMTSTCWMAGVFHSMVTQGHVSINRLLSTVHGALGQYRSQGQRIFVRLGGRWQLLAQPSAFAMGERRARWWYRTGDSLIEVVAAAAADAPELTLDLRFIDGSPVECLVTHHVALAGDDGEVPGRCEVHHRPDGSLWLAPPEGSALHQRFPTGGFSISPQDADTRVLEVAGDELLFDDGEDHGVPMLCLHLAASPSLGLRLRGELVEPAHSVGPTLATLQPPSLSSPGGEAQALSAVLPWFQHNALVHYLSPRGLEQYSGGGWGTRDVCQGPAELLLAQSSLVPLRDLLRRVFSAQNPDGDWPQWFMFFERERAIRADDSHGDIVLWPLLALGDYLRASGDDSLLSEHLPFHSASAIPADEAPTATLWQHVERALALIAQRRIAGTSLMAYGHGDWNDSLQPADPRLREHLCSTWTVTLQAQVLSTLAEALALLGHTERAETLHQQRLQVQADLRRWLMPAESIAPDAAPVLAGYVLFEPTETAEPQPLLHPNDRRTGVHYSLLPMVHAVLADLLSADEAEAHFALIEQHLLGPDGARLFDVPLPYRGGPQQLFQRAESSSYFGREIGLMYTHAHLRYAEALAHLGRAEAFWQALNLAHPVDLRRRLPCAAPRQANCYYSSSDAAFADRYEAADHYERAMAGEVAFEGGWRVYSSGAGIALALVQRSLLGLRPRSDGCLIDPVIAPSLGALQAQTLLAGRRVTIDYQLGPRGHGVREVLLNGTPLALAAEAQAYREGGVRVAWAEMAPCWRAEGNRLQVRTG</sequence>
<dbReference type="InterPro" id="IPR008928">
    <property type="entry name" value="6-hairpin_glycosidase_sf"/>
</dbReference>
<dbReference type="SUPFAM" id="SSF48208">
    <property type="entry name" value="Six-hairpin glycosidases"/>
    <property type="match status" value="1"/>
</dbReference>
<dbReference type="Pfam" id="PF21250">
    <property type="entry name" value="SOGP_2nd"/>
    <property type="match status" value="1"/>
</dbReference>
<protein>
    <recommendedName>
        <fullName evidence="5">Cellobiose phosphorylase</fullName>
    </recommendedName>
</protein>
<dbReference type="InterPro" id="IPR048771">
    <property type="entry name" value="SOGP_2nd"/>
</dbReference>
<dbReference type="Gene3D" id="2.70.98.40">
    <property type="entry name" value="Glycoside hydrolase, family 65, N-terminal domain"/>
    <property type="match status" value="1"/>
</dbReference>
<dbReference type="InterPro" id="IPR053831">
    <property type="entry name" value="SOGP_N"/>
</dbReference>
<evidence type="ECO:0008006" key="5">
    <source>
        <dbReference type="Google" id="ProtNLM"/>
    </source>
</evidence>
<gene>
    <name evidence="3" type="ORF">AACH06_15750</name>
</gene>
<feature type="domain" description="SOGP N-terminal" evidence="2">
    <location>
        <begin position="22"/>
        <end position="255"/>
    </location>
</feature>
<dbReference type="Pfam" id="PF21958">
    <property type="entry name" value="SOGP_N"/>
    <property type="match status" value="1"/>
</dbReference>
<reference evidence="3 4" key="1">
    <citation type="submission" date="2024-04" db="EMBL/GenBank/DDBJ databases">
        <title>Novel species of the genus Ideonella isolated from streams.</title>
        <authorList>
            <person name="Lu H."/>
        </authorList>
    </citation>
    <scope>NUCLEOTIDE SEQUENCE [LARGE SCALE GENOMIC DNA]</scope>
    <source>
        <strain evidence="3 4">DXS29W</strain>
    </source>
</reference>
<proteinExistence type="predicted"/>
<dbReference type="InterPro" id="IPR052047">
    <property type="entry name" value="GH94_Enzymes"/>
</dbReference>